<dbReference type="InterPro" id="IPR012551">
    <property type="entry name" value="DUF1707_SHOCT-like"/>
</dbReference>
<evidence type="ECO:0000313" key="3">
    <source>
        <dbReference type="Proteomes" id="UP000035368"/>
    </source>
</evidence>
<protein>
    <submittedName>
        <fullName evidence="2">Putative DUF1707 family protein</fullName>
    </submittedName>
</protein>
<dbReference type="Proteomes" id="UP000035368">
    <property type="component" value="Chromosome"/>
</dbReference>
<feature type="domain" description="DUF1707" evidence="1">
    <location>
        <begin position="11"/>
        <end position="61"/>
    </location>
</feature>
<dbReference type="EMBL" id="CP011541">
    <property type="protein sequence ID" value="AKK02458.1"/>
    <property type="molecule type" value="Genomic_DNA"/>
</dbReference>
<dbReference type="RefSeq" id="WP_047239664.1">
    <property type="nucleotide sequence ID" value="NZ_CP011541.1"/>
</dbReference>
<dbReference type="OrthoDB" id="3748531at2"/>
<sequence length="135" mass="15736">MTDIERHSYLIGDYEREYALRKLKSAVQSRHLPLIEFDRRAELAGHARNQGDIDTLLRDIPDDLMIHTHRTSGLQKRFGNLAFNVLPHPDRWTHGKQFRRFCGAHGDSLFVPPFILKIDPESLYQPKISYKQIGN</sequence>
<evidence type="ECO:0000313" key="2">
    <source>
        <dbReference type="EMBL" id="AKK02458.1"/>
    </source>
</evidence>
<name>A0A0G3GSC8_9CORY</name>
<dbReference type="AlphaFoldDB" id="A0A0G3GSC8"/>
<accession>A0A0G3GSC8</accession>
<gene>
    <name evidence="2" type="ORF">CEPID_02890</name>
</gene>
<dbReference type="Pfam" id="PF08044">
    <property type="entry name" value="DUF1707"/>
    <property type="match status" value="1"/>
</dbReference>
<evidence type="ECO:0000259" key="1">
    <source>
        <dbReference type="Pfam" id="PF08044"/>
    </source>
</evidence>
<keyword evidence="3" id="KW-1185">Reference proteome</keyword>
<reference evidence="2 3" key="1">
    <citation type="submission" date="2015-05" db="EMBL/GenBank/DDBJ databases">
        <title>Complete genome sequence of Corynebacterium epidermidicanis DSM 45586, isolated from the skin of a dog suffering from pruritus.</title>
        <authorList>
            <person name="Ruckert C."/>
            <person name="Albersmeier A."/>
            <person name="Winkler A."/>
            <person name="Tauch A."/>
        </authorList>
    </citation>
    <scope>NUCLEOTIDE SEQUENCE [LARGE SCALE GENOMIC DNA]</scope>
    <source>
        <strain evidence="2 3">DSM 45586</strain>
    </source>
</reference>
<proteinExistence type="predicted"/>
<dbReference type="KEGG" id="cei:CEPID_02890"/>
<dbReference type="STRING" id="1050174.CEPID_02890"/>
<organism evidence="2 3">
    <name type="scientific">Corynebacterium epidermidicanis</name>
    <dbReference type="NCBI Taxonomy" id="1050174"/>
    <lineage>
        <taxon>Bacteria</taxon>
        <taxon>Bacillati</taxon>
        <taxon>Actinomycetota</taxon>
        <taxon>Actinomycetes</taxon>
        <taxon>Mycobacteriales</taxon>
        <taxon>Corynebacteriaceae</taxon>
        <taxon>Corynebacterium</taxon>
    </lineage>
</organism>
<dbReference type="PATRIC" id="fig|1050174.4.peg.587"/>